<keyword evidence="7" id="KW-0479">Metal-binding</keyword>
<dbReference type="Proteomes" id="UP001524502">
    <property type="component" value="Unassembled WGS sequence"/>
</dbReference>
<evidence type="ECO:0000313" key="13">
    <source>
        <dbReference type="Proteomes" id="UP001524502"/>
    </source>
</evidence>
<proteinExistence type="inferred from homology"/>
<dbReference type="InterPro" id="IPR036397">
    <property type="entry name" value="RNaseH_sf"/>
</dbReference>
<dbReference type="InterPro" id="IPR050092">
    <property type="entry name" value="RNase_H"/>
</dbReference>
<dbReference type="CDD" id="cd09278">
    <property type="entry name" value="RNase_HI_prokaryote_like"/>
    <property type="match status" value="1"/>
</dbReference>
<evidence type="ECO:0000256" key="5">
    <source>
        <dbReference type="ARBA" id="ARBA00012180"/>
    </source>
</evidence>
<comment type="catalytic activity">
    <reaction evidence="1">
        <text>Endonucleolytic cleavage to 5'-phosphomonoester.</text>
        <dbReference type="EC" id="3.1.26.4"/>
    </reaction>
</comment>
<dbReference type="SUPFAM" id="SSF53098">
    <property type="entry name" value="Ribonuclease H-like"/>
    <property type="match status" value="1"/>
</dbReference>
<evidence type="ECO:0000259" key="11">
    <source>
        <dbReference type="PROSITE" id="PS50879"/>
    </source>
</evidence>
<evidence type="ECO:0000256" key="1">
    <source>
        <dbReference type="ARBA" id="ARBA00000077"/>
    </source>
</evidence>
<accession>A0ABT1RNY8</accession>
<dbReference type="Gene3D" id="3.30.420.10">
    <property type="entry name" value="Ribonuclease H-like superfamily/Ribonuclease H"/>
    <property type="match status" value="1"/>
</dbReference>
<dbReference type="InterPro" id="IPR022892">
    <property type="entry name" value="RNaseHI"/>
</dbReference>
<organism evidence="12 13">
    <name type="scientific">Anaerovorax odorimutans</name>
    <dbReference type="NCBI Taxonomy" id="109327"/>
    <lineage>
        <taxon>Bacteria</taxon>
        <taxon>Bacillati</taxon>
        <taxon>Bacillota</taxon>
        <taxon>Clostridia</taxon>
        <taxon>Peptostreptococcales</taxon>
        <taxon>Anaerovoracaceae</taxon>
        <taxon>Anaerovorax</taxon>
    </lineage>
</organism>
<evidence type="ECO:0000256" key="9">
    <source>
        <dbReference type="ARBA" id="ARBA00022801"/>
    </source>
</evidence>
<protein>
    <recommendedName>
        <fullName evidence="5">ribonuclease H</fullName>
        <ecNumber evidence="5">3.1.26.4</ecNumber>
    </recommendedName>
</protein>
<dbReference type="InterPro" id="IPR012337">
    <property type="entry name" value="RNaseH-like_sf"/>
</dbReference>
<evidence type="ECO:0000256" key="2">
    <source>
        <dbReference type="ARBA" id="ARBA00001946"/>
    </source>
</evidence>
<comment type="caution">
    <text evidence="12">The sequence shown here is derived from an EMBL/GenBank/DDBJ whole genome shotgun (WGS) entry which is preliminary data.</text>
</comment>
<dbReference type="PROSITE" id="PS50879">
    <property type="entry name" value="RNASE_H_1"/>
    <property type="match status" value="1"/>
</dbReference>
<gene>
    <name evidence="12" type="ORF">NE619_09095</name>
</gene>
<evidence type="ECO:0000256" key="3">
    <source>
        <dbReference type="ARBA" id="ARBA00005300"/>
    </source>
</evidence>
<keyword evidence="8" id="KW-0255">Endonuclease</keyword>
<evidence type="ECO:0000256" key="8">
    <source>
        <dbReference type="ARBA" id="ARBA00022759"/>
    </source>
</evidence>
<dbReference type="PANTHER" id="PTHR10642">
    <property type="entry name" value="RIBONUCLEASE H1"/>
    <property type="match status" value="1"/>
</dbReference>
<comment type="subunit">
    <text evidence="4">Monomer.</text>
</comment>
<dbReference type="PANTHER" id="PTHR10642:SF26">
    <property type="entry name" value="RIBONUCLEASE H1"/>
    <property type="match status" value="1"/>
</dbReference>
<evidence type="ECO:0000256" key="6">
    <source>
        <dbReference type="ARBA" id="ARBA00022722"/>
    </source>
</evidence>
<evidence type="ECO:0000256" key="10">
    <source>
        <dbReference type="ARBA" id="ARBA00022842"/>
    </source>
</evidence>
<name>A0ABT1RNY8_9FIRM</name>
<evidence type="ECO:0000256" key="7">
    <source>
        <dbReference type="ARBA" id="ARBA00022723"/>
    </source>
</evidence>
<dbReference type="RefSeq" id="WP_256132077.1">
    <property type="nucleotide sequence ID" value="NZ_JANFXK010000008.1"/>
</dbReference>
<dbReference type="EC" id="3.1.26.4" evidence="5"/>
<sequence>MRNDNVLRIYTDGGCSGNQSAENFGGWGAVLEFAGHKKELFGGEANTTNNRMEMTALLEAFRAIKKEDQVIEVYSDSSYLMDCFRKKWYKNWLKNGWKTAAKKPVENQDLWEALLPYLEQHRIDFYRVKGHVNLDSPSTNFDKLYQKFVEWNGSRFSFEDFQYVTEKNNRADELANMGIDQVRG</sequence>
<comment type="similarity">
    <text evidence="3">Belongs to the RNase H family.</text>
</comment>
<comment type="cofactor">
    <cofactor evidence="2">
        <name>Mg(2+)</name>
        <dbReference type="ChEBI" id="CHEBI:18420"/>
    </cofactor>
</comment>
<evidence type="ECO:0000256" key="4">
    <source>
        <dbReference type="ARBA" id="ARBA00011245"/>
    </source>
</evidence>
<keyword evidence="10" id="KW-0460">Magnesium</keyword>
<feature type="domain" description="RNase H type-1" evidence="11">
    <location>
        <begin position="3"/>
        <end position="150"/>
    </location>
</feature>
<dbReference type="InterPro" id="IPR002156">
    <property type="entry name" value="RNaseH_domain"/>
</dbReference>
<dbReference type="Pfam" id="PF00075">
    <property type="entry name" value="RNase_H"/>
    <property type="match status" value="1"/>
</dbReference>
<keyword evidence="6" id="KW-0540">Nuclease</keyword>
<dbReference type="EMBL" id="JANFXK010000008">
    <property type="protein sequence ID" value="MCQ4636886.1"/>
    <property type="molecule type" value="Genomic_DNA"/>
</dbReference>
<evidence type="ECO:0000313" key="12">
    <source>
        <dbReference type="EMBL" id="MCQ4636886.1"/>
    </source>
</evidence>
<keyword evidence="9" id="KW-0378">Hydrolase</keyword>
<reference evidence="12 13" key="1">
    <citation type="submission" date="2022-06" db="EMBL/GenBank/DDBJ databases">
        <title>Isolation of gut microbiota from human fecal samples.</title>
        <authorList>
            <person name="Pamer E.G."/>
            <person name="Barat B."/>
            <person name="Waligurski E."/>
            <person name="Medina S."/>
            <person name="Paddock L."/>
            <person name="Mostad J."/>
        </authorList>
    </citation>
    <scope>NUCLEOTIDE SEQUENCE [LARGE SCALE GENOMIC DNA]</scope>
    <source>
        <strain evidence="12 13">SL.3.17</strain>
    </source>
</reference>
<keyword evidence="13" id="KW-1185">Reference proteome</keyword>